<reference evidence="3 4" key="1">
    <citation type="submission" date="2024-05" db="EMBL/GenBank/DDBJ databases">
        <title>Genome sequencing and assembly of Indian major carp, Cirrhinus mrigala (Hamilton, 1822).</title>
        <authorList>
            <person name="Mohindra V."/>
            <person name="Chowdhury L.M."/>
            <person name="Lal K."/>
            <person name="Jena J.K."/>
        </authorList>
    </citation>
    <scope>NUCLEOTIDE SEQUENCE [LARGE SCALE GENOMIC DNA]</scope>
    <source>
        <strain evidence="3">CM1030</strain>
        <tissue evidence="3">Blood</tissue>
    </source>
</reference>
<feature type="region of interest" description="Disordered" evidence="1">
    <location>
        <begin position="86"/>
        <end position="106"/>
    </location>
</feature>
<evidence type="ECO:0000256" key="1">
    <source>
        <dbReference type="SAM" id="MobiDB-lite"/>
    </source>
</evidence>
<protein>
    <submittedName>
        <fullName evidence="3">Uncharacterized protein</fullName>
    </submittedName>
</protein>
<evidence type="ECO:0000256" key="2">
    <source>
        <dbReference type="SAM" id="Phobius"/>
    </source>
</evidence>
<organism evidence="3 4">
    <name type="scientific">Cirrhinus mrigala</name>
    <name type="common">Mrigala</name>
    <dbReference type="NCBI Taxonomy" id="683832"/>
    <lineage>
        <taxon>Eukaryota</taxon>
        <taxon>Metazoa</taxon>
        <taxon>Chordata</taxon>
        <taxon>Craniata</taxon>
        <taxon>Vertebrata</taxon>
        <taxon>Euteleostomi</taxon>
        <taxon>Actinopterygii</taxon>
        <taxon>Neopterygii</taxon>
        <taxon>Teleostei</taxon>
        <taxon>Ostariophysi</taxon>
        <taxon>Cypriniformes</taxon>
        <taxon>Cyprinidae</taxon>
        <taxon>Labeoninae</taxon>
        <taxon>Labeonini</taxon>
        <taxon>Cirrhinus</taxon>
    </lineage>
</organism>
<evidence type="ECO:0000313" key="4">
    <source>
        <dbReference type="Proteomes" id="UP001529510"/>
    </source>
</evidence>
<keyword evidence="2" id="KW-0812">Transmembrane</keyword>
<comment type="caution">
    <text evidence="3">The sequence shown here is derived from an EMBL/GenBank/DDBJ whole genome shotgun (WGS) entry which is preliminary data.</text>
</comment>
<feature type="transmembrane region" description="Helical" evidence="2">
    <location>
        <begin position="6"/>
        <end position="26"/>
    </location>
</feature>
<feature type="compositionally biased region" description="Polar residues" evidence="1">
    <location>
        <begin position="86"/>
        <end position="100"/>
    </location>
</feature>
<feature type="non-terminal residue" evidence="3">
    <location>
        <position position="106"/>
    </location>
</feature>
<feature type="non-terminal residue" evidence="3">
    <location>
        <position position="1"/>
    </location>
</feature>
<evidence type="ECO:0000313" key="3">
    <source>
        <dbReference type="EMBL" id="KAL0185942.1"/>
    </source>
</evidence>
<keyword evidence="4" id="KW-1185">Reference proteome</keyword>
<keyword evidence="2" id="KW-0472">Membrane</keyword>
<dbReference type="Proteomes" id="UP001529510">
    <property type="component" value="Unassembled WGS sequence"/>
</dbReference>
<accession>A0ABD0QID2</accession>
<proteinExistence type="predicted"/>
<keyword evidence="2" id="KW-1133">Transmembrane helix</keyword>
<name>A0ABD0QID2_CIRMR</name>
<dbReference type="AlphaFoldDB" id="A0ABD0QID2"/>
<gene>
    <name evidence="3" type="ORF">M9458_017612</name>
</gene>
<sequence length="106" mass="11457">YPPWALTMCFALIIVAMLPLPLVFIARHFNWIPDGSNKLLAKEASNLEDETRFILGKNPSEAPSPMPSHRAYLGPGSTSPVELITNSTSISGYGSGYQTNPAPPKS</sequence>
<dbReference type="EMBL" id="JAMKFB020000008">
    <property type="protein sequence ID" value="KAL0185942.1"/>
    <property type="molecule type" value="Genomic_DNA"/>
</dbReference>